<dbReference type="Proteomes" id="UP001172630">
    <property type="component" value="Unassembled WGS sequence"/>
</dbReference>
<evidence type="ECO:0000256" key="1">
    <source>
        <dbReference type="ARBA" id="ARBA00010233"/>
    </source>
</evidence>
<evidence type="ECO:0000313" key="8">
    <source>
        <dbReference type="EMBL" id="MDL2409316.1"/>
    </source>
</evidence>
<dbReference type="PANTHER" id="PTHR30237:SF2">
    <property type="entry name" value="MUREIN TETRAPEPTIDE CARBOXYPEPTIDASE"/>
    <property type="match status" value="1"/>
</dbReference>
<reference evidence="8" key="1">
    <citation type="submission" date="2023-06" db="EMBL/GenBank/DDBJ databases">
        <title>Phylogenetic Diversity of Rhizobium strains.</title>
        <authorList>
            <person name="Moura F.T."/>
            <person name="Helene L.C.F."/>
            <person name="Hungria M."/>
        </authorList>
    </citation>
    <scope>NUCLEOTIDE SEQUENCE</scope>
    <source>
        <strain evidence="8">CCGE524</strain>
    </source>
</reference>
<proteinExistence type="inferred from homology"/>
<evidence type="ECO:0000256" key="2">
    <source>
        <dbReference type="ARBA" id="ARBA00022645"/>
    </source>
</evidence>
<gene>
    <name evidence="8" type="ORF">PY650_27525</name>
</gene>
<dbReference type="InterPro" id="IPR040449">
    <property type="entry name" value="Peptidase_S66_N"/>
</dbReference>
<dbReference type="Pfam" id="PF02016">
    <property type="entry name" value="Peptidase_S66"/>
    <property type="match status" value="1"/>
</dbReference>
<evidence type="ECO:0000259" key="7">
    <source>
        <dbReference type="Pfam" id="PF17676"/>
    </source>
</evidence>
<dbReference type="CDD" id="cd07025">
    <property type="entry name" value="Peptidase_S66"/>
    <property type="match status" value="1"/>
</dbReference>
<dbReference type="Pfam" id="PF17676">
    <property type="entry name" value="Peptidase_S66C"/>
    <property type="match status" value="1"/>
</dbReference>
<dbReference type="RefSeq" id="WP_285882806.1">
    <property type="nucleotide sequence ID" value="NZ_JARFYN010000048.1"/>
</dbReference>
<dbReference type="InterPro" id="IPR040921">
    <property type="entry name" value="Peptidase_S66C"/>
</dbReference>
<keyword evidence="4" id="KW-0378">Hydrolase</keyword>
<keyword evidence="3" id="KW-0645">Protease</keyword>
<keyword evidence="9" id="KW-1185">Reference proteome</keyword>
<evidence type="ECO:0000256" key="3">
    <source>
        <dbReference type="ARBA" id="ARBA00022670"/>
    </source>
</evidence>
<protein>
    <submittedName>
        <fullName evidence="8">LD-carboxypeptidase</fullName>
    </submittedName>
</protein>
<dbReference type="Gene3D" id="3.50.30.60">
    <property type="entry name" value="LD-carboxypeptidase A C-terminal domain-like"/>
    <property type="match status" value="1"/>
</dbReference>
<keyword evidence="2" id="KW-0121">Carboxypeptidase</keyword>
<evidence type="ECO:0000256" key="5">
    <source>
        <dbReference type="ARBA" id="ARBA00022825"/>
    </source>
</evidence>
<accession>A0ABT7KLL8</accession>
<comment type="caution">
    <text evidence="8">The sequence shown here is derived from an EMBL/GenBank/DDBJ whole genome shotgun (WGS) entry which is preliminary data.</text>
</comment>
<name>A0ABT7KLL8_9HYPH</name>
<dbReference type="PIRSF" id="PIRSF028757">
    <property type="entry name" value="LD-carboxypeptidase"/>
    <property type="match status" value="1"/>
</dbReference>
<organism evidence="8 9">
    <name type="scientific">Rhizobium calliandrae</name>
    <dbReference type="NCBI Taxonomy" id="1312182"/>
    <lineage>
        <taxon>Bacteria</taxon>
        <taxon>Pseudomonadati</taxon>
        <taxon>Pseudomonadota</taxon>
        <taxon>Alphaproteobacteria</taxon>
        <taxon>Hyphomicrobiales</taxon>
        <taxon>Rhizobiaceae</taxon>
        <taxon>Rhizobium/Agrobacterium group</taxon>
        <taxon>Rhizobium</taxon>
    </lineage>
</organism>
<evidence type="ECO:0000313" key="9">
    <source>
        <dbReference type="Proteomes" id="UP001172630"/>
    </source>
</evidence>
<feature type="domain" description="LD-carboxypeptidase N-terminal" evidence="6">
    <location>
        <begin position="24"/>
        <end position="139"/>
    </location>
</feature>
<dbReference type="PANTHER" id="PTHR30237">
    <property type="entry name" value="MURAMOYLTETRAPEPTIDE CARBOXYPEPTIDASE"/>
    <property type="match status" value="1"/>
</dbReference>
<dbReference type="SUPFAM" id="SSF52317">
    <property type="entry name" value="Class I glutamine amidotransferase-like"/>
    <property type="match status" value="1"/>
</dbReference>
<keyword evidence="5" id="KW-0720">Serine protease</keyword>
<feature type="domain" description="LD-carboxypeptidase C-terminal" evidence="7">
    <location>
        <begin position="188"/>
        <end position="298"/>
    </location>
</feature>
<dbReference type="InterPro" id="IPR027478">
    <property type="entry name" value="LdcA_N"/>
</dbReference>
<dbReference type="InterPro" id="IPR029062">
    <property type="entry name" value="Class_I_gatase-like"/>
</dbReference>
<dbReference type="Gene3D" id="3.40.50.10740">
    <property type="entry name" value="Class I glutamine amidotransferase-like"/>
    <property type="match status" value="1"/>
</dbReference>
<dbReference type="SUPFAM" id="SSF141986">
    <property type="entry name" value="LD-carboxypeptidase A C-terminal domain-like"/>
    <property type="match status" value="1"/>
</dbReference>
<dbReference type="EMBL" id="JARFYN010000048">
    <property type="protein sequence ID" value="MDL2409316.1"/>
    <property type="molecule type" value="Genomic_DNA"/>
</dbReference>
<comment type="similarity">
    <text evidence="1">Belongs to the peptidase S66 family.</text>
</comment>
<dbReference type="InterPro" id="IPR027461">
    <property type="entry name" value="Carboxypeptidase_A_C_sf"/>
</dbReference>
<sequence length="322" mass="34594">MESSDQSDADCVLPPLLRPGDKVLFVSPASSPDKDLVLRQAEILKGWGLNVDFGEHAFCKHDYLAGTDEERLADFNAALRDPKVRAIFTTRGGKGSYRIADGLDFGAARRDPKFLVGFSDITMLHLSLWKHCRQVGIHGALFVCEGEQDVSMETSASLRGALMTSEDIVIGSRLNEPTSCLTTEGTANGRLIGGNLDMIATAAGWALPDMHGAILLLEAVNMSRGQVDRQLTMLRKAGHLSGLAGVAVGQFTRFEFDRRFSVIDILREHLDALDVPVLGGLPLGHGHSPLSVPVGAVAVMDAKAGTLIVRRGGARRPASIIF</sequence>
<dbReference type="InterPro" id="IPR003507">
    <property type="entry name" value="S66_fam"/>
</dbReference>
<evidence type="ECO:0000256" key="4">
    <source>
        <dbReference type="ARBA" id="ARBA00022801"/>
    </source>
</evidence>
<evidence type="ECO:0000259" key="6">
    <source>
        <dbReference type="Pfam" id="PF02016"/>
    </source>
</evidence>